<proteinExistence type="inferred from homology"/>
<gene>
    <name evidence="7" type="ORF">Slin15195_G055900</name>
</gene>
<name>A0A9Q9AX52_9PEZI</name>
<feature type="binding site" evidence="4">
    <location>
        <begin position="103"/>
        <end position="106"/>
    </location>
    <ligand>
        <name>NADP(+)</name>
        <dbReference type="ChEBI" id="CHEBI:58349"/>
    </ligand>
</feature>
<dbReference type="Pfam" id="PF03807">
    <property type="entry name" value="F420_oxidored"/>
    <property type="match status" value="1"/>
</dbReference>
<evidence type="ECO:0000256" key="4">
    <source>
        <dbReference type="PIRSR" id="PIRSR000193-1"/>
    </source>
</evidence>
<feature type="domain" description="Pyrroline-5-carboxylate reductase dimerisation" evidence="6">
    <location>
        <begin position="204"/>
        <end position="305"/>
    </location>
</feature>
<dbReference type="PANTHER" id="PTHR11645:SF0">
    <property type="entry name" value="PYRROLINE-5-CARBOXYLATE REDUCTASE 3"/>
    <property type="match status" value="1"/>
</dbReference>
<evidence type="ECO:0000259" key="6">
    <source>
        <dbReference type="Pfam" id="PF14748"/>
    </source>
</evidence>
<reference evidence="7" key="1">
    <citation type="submission" date="2022-06" db="EMBL/GenBank/DDBJ databases">
        <title>Complete genome sequences of two strains of the flax pathogen Septoria linicola.</title>
        <authorList>
            <person name="Lapalu N."/>
            <person name="Simon A."/>
            <person name="Demenou B."/>
            <person name="Paumier D."/>
            <person name="Guillot M.-P."/>
            <person name="Gout L."/>
            <person name="Valade R."/>
        </authorList>
    </citation>
    <scope>NUCLEOTIDE SEQUENCE</scope>
    <source>
        <strain evidence="7">SE15195</strain>
    </source>
</reference>
<dbReference type="Gene3D" id="3.40.50.720">
    <property type="entry name" value="NAD(P)-binding Rossmann-like Domain"/>
    <property type="match status" value="1"/>
</dbReference>
<evidence type="ECO:0000256" key="1">
    <source>
        <dbReference type="ARBA" id="ARBA00005525"/>
    </source>
</evidence>
<sequence length="311" mass="32676">MSSNQINDTNGRKGYTLAVLACGTMGNAILGGIFQSLKELNNTDTGSKERQSLPTKFIATVRRPAAADRVRQELSHYSQLEHLTIYENDNARAAQEADVVLLACAPNQPASILQQQGVKEAISGKLLIHILAGVSTSDVRSILYGDTPADESQCTIVRSLPNAAAAVRQSGTAVAISEPALSLEHTNIVNWIFNQVGRVVYLPESQMNIAAVLGGATPAMMASLIEGMAQGGIELGTPMRESYELAAQAMIAAGTLVLQGKHPAEVRDGCSCPGGCTARSLAVIEEGAVRGTLARAVREGVVVAEKLGAKE</sequence>
<comment type="similarity">
    <text evidence="1">Belongs to the pyrroline-5-carboxylate reductase family.</text>
</comment>
<dbReference type="OrthoDB" id="10263291at2759"/>
<dbReference type="EMBL" id="CP099421">
    <property type="protein sequence ID" value="USW52271.1"/>
    <property type="molecule type" value="Genomic_DNA"/>
</dbReference>
<evidence type="ECO:0000256" key="3">
    <source>
        <dbReference type="ARBA" id="ARBA00023002"/>
    </source>
</evidence>
<feature type="binding site" evidence="4">
    <location>
        <position position="90"/>
    </location>
    <ligand>
        <name>NADPH</name>
        <dbReference type="ChEBI" id="CHEBI:57783"/>
    </ligand>
</feature>
<dbReference type="Gene3D" id="1.10.3730.10">
    <property type="entry name" value="ProC C-terminal domain-like"/>
    <property type="match status" value="1"/>
</dbReference>
<dbReference type="AlphaFoldDB" id="A0A9Q9AX52"/>
<keyword evidence="8" id="KW-1185">Reference proteome</keyword>
<dbReference type="PANTHER" id="PTHR11645">
    <property type="entry name" value="PYRROLINE-5-CARBOXYLATE REDUCTASE"/>
    <property type="match status" value="1"/>
</dbReference>
<dbReference type="SUPFAM" id="SSF51735">
    <property type="entry name" value="NAD(P)-binding Rossmann-fold domains"/>
    <property type="match status" value="1"/>
</dbReference>
<keyword evidence="3" id="KW-0560">Oxidoreductase</keyword>
<dbReference type="InterPro" id="IPR028939">
    <property type="entry name" value="P5C_Rdtase_cat_N"/>
</dbReference>
<feature type="binding site" evidence="4">
    <location>
        <begin position="20"/>
        <end position="25"/>
    </location>
    <ligand>
        <name>NADP(+)</name>
        <dbReference type="ChEBI" id="CHEBI:58349"/>
    </ligand>
</feature>
<evidence type="ECO:0000256" key="2">
    <source>
        <dbReference type="ARBA" id="ARBA00022857"/>
    </source>
</evidence>
<dbReference type="InterPro" id="IPR036291">
    <property type="entry name" value="NAD(P)-bd_dom_sf"/>
</dbReference>
<dbReference type="SUPFAM" id="SSF48179">
    <property type="entry name" value="6-phosphogluconate dehydrogenase C-terminal domain-like"/>
    <property type="match status" value="1"/>
</dbReference>
<accession>A0A9Q9AX52</accession>
<dbReference type="HAMAP" id="MF_01925">
    <property type="entry name" value="P5C_reductase"/>
    <property type="match status" value="1"/>
</dbReference>
<evidence type="ECO:0000313" key="7">
    <source>
        <dbReference type="EMBL" id="USW52271.1"/>
    </source>
</evidence>
<evidence type="ECO:0000313" key="8">
    <source>
        <dbReference type="Proteomes" id="UP001056384"/>
    </source>
</evidence>
<feature type="domain" description="Pyrroline-5-carboxylate reductase catalytic N-terminal" evidence="5">
    <location>
        <begin position="17"/>
        <end position="133"/>
    </location>
</feature>
<dbReference type="InterPro" id="IPR000304">
    <property type="entry name" value="Pyrroline-COOH_reductase"/>
</dbReference>
<dbReference type="InterPro" id="IPR008927">
    <property type="entry name" value="6-PGluconate_DH-like_C_sf"/>
</dbReference>
<dbReference type="GO" id="GO:0055129">
    <property type="term" value="P:L-proline biosynthetic process"/>
    <property type="evidence" value="ECO:0007669"/>
    <property type="project" value="TreeGrafter"/>
</dbReference>
<keyword evidence="2 4" id="KW-0521">NADP</keyword>
<organism evidence="7 8">
    <name type="scientific">Septoria linicola</name>
    <dbReference type="NCBI Taxonomy" id="215465"/>
    <lineage>
        <taxon>Eukaryota</taxon>
        <taxon>Fungi</taxon>
        <taxon>Dikarya</taxon>
        <taxon>Ascomycota</taxon>
        <taxon>Pezizomycotina</taxon>
        <taxon>Dothideomycetes</taxon>
        <taxon>Dothideomycetidae</taxon>
        <taxon>Mycosphaerellales</taxon>
        <taxon>Mycosphaerellaceae</taxon>
        <taxon>Septoria</taxon>
    </lineage>
</organism>
<dbReference type="InterPro" id="IPR029036">
    <property type="entry name" value="P5CR_dimer"/>
</dbReference>
<dbReference type="Pfam" id="PF14748">
    <property type="entry name" value="P5CR_dimer"/>
    <property type="match status" value="1"/>
</dbReference>
<dbReference type="PIRSF" id="PIRSF000193">
    <property type="entry name" value="Pyrrol-5-carb_rd"/>
    <property type="match status" value="1"/>
</dbReference>
<evidence type="ECO:0000259" key="5">
    <source>
        <dbReference type="Pfam" id="PF03807"/>
    </source>
</evidence>
<dbReference type="Proteomes" id="UP001056384">
    <property type="component" value="Chromosome 4"/>
</dbReference>
<dbReference type="GO" id="GO:0004735">
    <property type="term" value="F:pyrroline-5-carboxylate reductase activity"/>
    <property type="evidence" value="ECO:0007669"/>
    <property type="project" value="InterPro"/>
</dbReference>
<protein>
    <submittedName>
        <fullName evidence="7">Pyrroline-5-carboxylate reductase, 6-phosphogluconate dehydrogenase-like domain superfamily</fullName>
    </submittedName>
</protein>